<evidence type="ECO:0000313" key="4">
    <source>
        <dbReference type="Proteomes" id="UP000294958"/>
    </source>
</evidence>
<dbReference type="PANTHER" id="PTHR46797">
    <property type="entry name" value="HTH-TYPE TRANSCRIPTIONAL REGULATOR"/>
    <property type="match status" value="1"/>
</dbReference>
<organism evidence="3 4">
    <name type="scientific">Aquamicrobium defluvii</name>
    <dbReference type="NCBI Taxonomy" id="69279"/>
    <lineage>
        <taxon>Bacteria</taxon>
        <taxon>Pseudomonadati</taxon>
        <taxon>Pseudomonadota</taxon>
        <taxon>Alphaproteobacteria</taxon>
        <taxon>Hyphomicrobiales</taxon>
        <taxon>Phyllobacteriaceae</taxon>
        <taxon>Aquamicrobium</taxon>
    </lineage>
</organism>
<dbReference type="SUPFAM" id="SSF51182">
    <property type="entry name" value="RmlC-like cupins"/>
    <property type="match status" value="1"/>
</dbReference>
<dbReference type="GO" id="GO:0003677">
    <property type="term" value="F:DNA binding"/>
    <property type="evidence" value="ECO:0007669"/>
    <property type="project" value="UniProtKB-KW"/>
</dbReference>
<reference evidence="3 4" key="1">
    <citation type="submission" date="2019-03" db="EMBL/GenBank/DDBJ databases">
        <title>Genomic Encyclopedia of Type Strains, Phase IV (KMG-IV): sequencing the most valuable type-strain genomes for metagenomic binning, comparative biology and taxonomic classification.</title>
        <authorList>
            <person name="Goeker M."/>
        </authorList>
    </citation>
    <scope>NUCLEOTIDE SEQUENCE [LARGE SCALE GENOMIC DNA]</scope>
    <source>
        <strain evidence="3 4">DSM 11603</strain>
    </source>
</reference>
<dbReference type="SMART" id="SM00530">
    <property type="entry name" value="HTH_XRE"/>
    <property type="match status" value="1"/>
</dbReference>
<dbReference type="CDD" id="cd02209">
    <property type="entry name" value="cupin_XRE_C"/>
    <property type="match status" value="1"/>
</dbReference>
<accession>A0A4V3DKJ7</accession>
<sequence>MAGTDKSKKASLRLAQRSVGEILSGIRRENRWTLAQVSERTGVSISTLSKIENNISAPTYGVLTRLAAGLGVDFVEFLDMQAPVFAPGMRAVTRAGAGSAYETPIGRYLAMASELAAKTMQPMVVTVPLKRKRAPQFRSSHSGEEFLFVIEGTVEFYLEPYAPLLLNPGDSVYFDGSSKHGFASCGESEARILCVCLMGKSDMDGRVLVHDEEAGD</sequence>
<dbReference type="RefSeq" id="WP_133675153.1">
    <property type="nucleotide sequence ID" value="NZ_SNZF01000012.1"/>
</dbReference>
<proteinExistence type="predicted"/>
<dbReference type="InterPro" id="IPR050807">
    <property type="entry name" value="TransReg_Diox_bact_type"/>
</dbReference>
<dbReference type="InterPro" id="IPR010982">
    <property type="entry name" value="Lambda_DNA-bd_dom_sf"/>
</dbReference>
<dbReference type="InterPro" id="IPR013096">
    <property type="entry name" value="Cupin_2"/>
</dbReference>
<evidence type="ECO:0000256" key="1">
    <source>
        <dbReference type="ARBA" id="ARBA00023125"/>
    </source>
</evidence>
<evidence type="ECO:0000259" key="2">
    <source>
        <dbReference type="PROSITE" id="PS50943"/>
    </source>
</evidence>
<dbReference type="CDD" id="cd00093">
    <property type="entry name" value="HTH_XRE"/>
    <property type="match status" value="1"/>
</dbReference>
<dbReference type="Pfam" id="PF01381">
    <property type="entry name" value="HTH_3"/>
    <property type="match status" value="1"/>
</dbReference>
<dbReference type="Gene3D" id="2.60.120.10">
    <property type="entry name" value="Jelly Rolls"/>
    <property type="match status" value="1"/>
</dbReference>
<dbReference type="GO" id="GO:0005829">
    <property type="term" value="C:cytosol"/>
    <property type="evidence" value="ECO:0007669"/>
    <property type="project" value="TreeGrafter"/>
</dbReference>
<dbReference type="SUPFAM" id="SSF47413">
    <property type="entry name" value="lambda repressor-like DNA-binding domains"/>
    <property type="match status" value="1"/>
</dbReference>
<dbReference type="Proteomes" id="UP000294958">
    <property type="component" value="Unassembled WGS sequence"/>
</dbReference>
<keyword evidence="4" id="KW-1185">Reference proteome</keyword>
<dbReference type="OrthoDB" id="9814751at2"/>
<gene>
    <name evidence="3" type="ORF">DES43_11243</name>
</gene>
<protein>
    <submittedName>
        <fullName evidence="3">XRE family transcriptional regulator</fullName>
    </submittedName>
</protein>
<dbReference type="Gene3D" id="1.10.260.40">
    <property type="entry name" value="lambda repressor-like DNA-binding domains"/>
    <property type="match status" value="1"/>
</dbReference>
<dbReference type="InterPro" id="IPR001387">
    <property type="entry name" value="Cro/C1-type_HTH"/>
</dbReference>
<evidence type="ECO:0000313" key="3">
    <source>
        <dbReference type="EMBL" id="TDR34831.1"/>
    </source>
</evidence>
<keyword evidence="1" id="KW-0238">DNA-binding</keyword>
<dbReference type="InterPro" id="IPR011051">
    <property type="entry name" value="RmlC_Cupin_sf"/>
</dbReference>
<name>A0A4V3DKJ7_9HYPH</name>
<dbReference type="GO" id="GO:0003700">
    <property type="term" value="F:DNA-binding transcription factor activity"/>
    <property type="evidence" value="ECO:0007669"/>
    <property type="project" value="TreeGrafter"/>
</dbReference>
<dbReference type="PROSITE" id="PS50943">
    <property type="entry name" value="HTH_CROC1"/>
    <property type="match status" value="1"/>
</dbReference>
<dbReference type="InterPro" id="IPR014710">
    <property type="entry name" value="RmlC-like_jellyroll"/>
</dbReference>
<feature type="domain" description="HTH cro/C1-type" evidence="2">
    <location>
        <begin position="23"/>
        <end position="77"/>
    </location>
</feature>
<dbReference type="PANTHER" id="PTHR46797:SF20">
    <property type="entry name" value="BLR4304 PROTEIN"/>
    <property type="match status" value="1"/>
</dbReference>
<dbReference type="AlphaFoldDB" id="A0A4V3DKJ7"/>
<comment type="caution">
    <text evidence="3">The sequence shown here is derived from an EMBL/GenBank/DDBJ whole genome shotgun (WGS) entry which is preliminary data.</text>
</comment>
<dbReference type="Pfam" id="PF07883">
    <property type="entry name" value="Cupin_2"/>
    <property type="match status" value="1"/>
</dbReference>
<dbReference type="EMBL" id="SNZF01000012">
    <property type="protein sequence ID" value="TDR34831.1"/>
    <property type="molecule type" value="Genomic_DNA"/>
</dbReference>